<evidence type="ECO:0000313" key="2">
    <source>
        <dbReference type="Proteomes" id="UP000053593"/>
    </source>
</evidence>
<gene>
    <name evidence="1" type="ORF">GYMLUDRAFT_252976</name>
</gene>
<protein>
    <submittedName>
        <fullName evidence="1">Uncharacterized protein</fullName>
    </submittedName>
</protein>
<reference evidence="1 2" key="1">
    <citation type="submission" date="2014-04" db="EMBL/GenBank/DDBJ databases">
        <title>Evolutionary Origins and Diversification of the Mycorrhizal Mutualists.</title>
        <authorList>
            <consortium name="DOE Joint Genome Institute"/>
            <consortium name="Mycorrhizal Genomics Consortium"/>
            <person name="Kohler A."/>
            <person name="Kuo A."/>
            <person name="Nagy L.G."/>
            <person name="Floudas D."/>
            <person name="Copeland A."/>
            <person name="Barry K.W."/>
            <person name="Cichocki N."/>
            <person name="Veneault-Fourrey C."/>
            <person name="LaButti K."/>
            <person name="Lindquist E.A."/>
            <person name="Lipzen A."/>
            <person name="Lundell T."/>
            <person name="Morin E."/>
            <person name="Murat C."/>
            <person name="Riley R."/>
            <person name="Ohm R."/>
            <person name="Sun H."/>
            <person name="Tunlid A."/>
            <person name="Henrissat B."/>
            <person name="Grigoriev I.V."/>
            <person name="Hibbett D.S."/>
            <person name="Martin F."/>
        </authorList>
    </citation>
    <scope>NUCLEOTIDE SEQUENCE [LARGE SCALE GENOMIC DNA]</scope>
    <source>
        <strain evidence="1 2">FD-317 M1</strain>
    </source>
</reference>
<accession>A0A0D0AJT5</accession>
<evidence type="ECO:0000313" key="1">
    <source>
        <dbReference type="EMBL" id="KIK50440.1"/>
    </source>
</evidence>
<proteinExistence type="predicted"/>
<dbReference type="HOGENOM" id="CLU_1835379_0_0_1"/>
<dbReference type="PANTHER" id="PTHR10039">
    <property type="entry name" value="AMELOGENIN"/>
    <property type="match status" value="1"/>
</dbReference>
<dbReference type="OrthoDB" id="7464126at2759"/>
<sequence>MEKYIHTQLQSAEHNFNLKEDYWKHVAKTLKEGASGQFRWVECQLKEVEKCIDEEAVEVVLKNLPKDLEEIYSQAVQNAKKGQHAEDVHHLLLWLLYAYMPLNESQVGEILAINVKYQTVKNTRGMKPKLHTIVPSVLSS</sequence>
<dbReference type="EMBL" id="KN834902">
    <property type="protein sequence ID" value="KIK50440.1"/>
    <property type="molecule type" value="Genomic_DNA"/>
</dbReference>
<organism evidence="1 2">
    <name type="scientific">Collybiopsis luxurians FD-317 M1</name>
    <dbReference type="NCBI Taxonomy" id="944289"/>
    <lineage>
        <taxon>Eukaryota</taxon>
        <taxon>Fungi</taxon>
        <taxon>Dikarya</taxon>
        <taxon>Basidiomycota</taxon>
        <taxon>Agaricomycotina</taxon>
        <taxon>Agaricomycetes</taxon>
        <taxon>Agaricomycetidae</taxon>
        <taxon>Agaricales</taxon>
        <taxon>Marasmiineae</taxon>
        <taxon>Omphalotaceae</taxon>
        <taxon>Collybiopsis</taxon>
        <taxon>Collybiopsis luxurians</taxon>
    </lineage>
</organism>
<dbReference type="Proteomes" id="UP000053593">
    <property type="component" value="Unassembled WGS sequence"/>
</dbReference>
<name>A0A0D0AJT5_9AGAR</name>
<keyword evidence="2" id="KW-1185">Reference proteome</keyword>
<dbReference type="AlphaFoldDB" id="A0A0D0AJT5"/>
<dbReference type="PANTHER" id="PTHR10039:SF14">
    <property type="entry name" value="NACHT DOMAIN-CONTAINING PROTEIN"/>
    <property type="match status" value="1"/>
</dbReference>